<proteinExistence type="predicted"/>
<evidence type="ECO:0008006" key="4">
    <source>
        <dbReference type="Google" id="ProtNLM"/>
    </source>
</evidence>
<organism evidence="2 3">
    <name type="scientific">Providencia stuartii ATCC 25827</name>
    <dbReference type="NCBI Taxonomy" id="471874"/>
    <lineage>
        <taxon>Bacteria</taxon>
        <taxon>Pseudomonadati</taxon>
        <taxon>Pseudomonadota</taxon>
        <taxon>Gammaproteobacteria</taxon>
        <taxon>Enterobacterales</taxon>
        <taxon>Morganellaceae</taxon>
        <taxon>Providencia</taxon>
    </lineage>
</organism>
<keyword evidence="1" id="KW-0732">Signal</keyword>
<name>A0AA86YNZ0_PROST</name>
<evidence type="ECO:0000313" key="3">
    <source>
        <dbReference type="Proteomes" id="UP000004506"/>
    </source>
</evidence>
<feature type="chain" id="PRO_5041684588" description="Fimbrial protein" evidence="1">
    <location>
        <begin position="27"/>
        <end position="175"/>
    </location>
</feature>
<reference evidence="3" key="2">
    <citation type="submission" date="2008-04" db="EMBL/GenBank/DDBJ databases">
        <title>Draft genome sequence of Providencia stuartii(ATCC 25827).</title>
        <authorList>
            <person name="Sudarsanam P."/>
            <person name="Ley R."/>
            <person name="Guruge J."/>
            <person name="Turnbaugh P.J."/>
            <person name="Mahowald M."/>
            <person name="Liep D."/>
            <person name="Gordon J."/>
        </authorList>
    </citation>
    <scope>NUCLEOTIDE SEQUENCE [LARGE SCALE GENOMIC DNA]</scope>
    <source>
        <strain evidence="3">ATCC 25827</strain>
    </source>
</reference>
<evidence type="ECO:0000313" key="2">
    <source>
        <dbReference type="EMBL" id="EDU60350.1"/>
    </source>
</evidence>
<gene>
    <name evidence="2" type="ORF">PROSTU_03557</name>
</gene>
<protein>
    <recommendedName>
        <fullName evidence="4">Fimbrial protein</fullName>
    </recommendedName>
</protein>
<dbReference type="InterPro" id="IPR036937">
    <property type="entry name" value="Adhesion_dom_fimbrial_sf"/>
</dbReference>
<dbReference type="GO" id="GO:0007155">
    <property type="term" value="P:cell adhesion"/>
    <property type="evidence" value="ECO:0007669"/>
    <property type="project" value="InterPro"/>
</dbReference>
<feature type="signal peptide" evidence="1">
    <location>
        <begin position="1"/>
        <end position="26"/>
    </location>
</feature>
<comment type="caution">
    <text evidence="2">The sequence shown here is derived from an EMBL/GenBank/DDBJ whole genome shotgun (WGS) entry which is preliminary data.</text>
</comment>
<dbReference type="SUPFAM" id="SSF49401">
    <property type="entry name" value="Bacterial adhesins"/>
    <property type="match status" value="1"/>
</dbReference>
<accession>A0AA86YNZ0</accession>
<dbReference type="EMBL" id="ABJD02000101">
    <property type="protein sequence ID" value="EDU60350.1"/>
    <property type="molecule type" value="Genomic_DNA"/>
</dbReference>
<dbReference type="InterPro" id="IPR008966">
    <property type="entry name" value="Adhesion_dom_sf"/>
</dbReference>
<reference evidence="3" key="1">
    <citation type="submission" date="2008-04" db="EMBL/GenBank/DDBJ databases">
        <title>Draft genome sequence of Providencia stuartii (ATCC 25827).</title>
        <authorList>
            <person name="Sudarsanam P."/>
            <person name="Ley R."/>
            <person name="Guruge J."/>
            <person name="Turnbaugh P.J."/>
            <person name="Mahowald M."/>
            <person name="Liep D."/>
            <person name="Gordon J."/>
        </authorList>
    </citation>
    <scope>NUCLEOTIDE SEQUENCE [LARGE SCALE GENOMIC DNA]</scope>
    <source>
        <strain evidence="3">ATCC 25827</strain>
    </source>
</reference>
<dbReference type="AlphaFoldDB" id="A0AA86YNZ0"/>
<evidence type="ECO:0000256" key="1">
    <source>
        <dbReference type="SAM" id="SignalP"/>
    </source>
</evidence>
<dbReference type="Proteomes" id="UP000004506">
    <property type="component" value="Unassembled WGS sequence"/>
</dbReference>
<reference evidence="2 3" key="3">
    <citation type="submission" date="2008-05" db="EMBL/GenBank/DDBJ databases">
        <authorList>
            <person name="Fulton L."/>
            <person name="Clifton S."/>
            <person name="Fulton B."/>
            <person name="Xu J."/>
            <person name="Minx P."/>
            <person name="Pepin K.H."/>
            <person name="Johnson M."/>
            <person name="Thiruvilangam P."/>
            <person name="Bhonagiri V."/>
            <person name="Nash W.E."/>
            <person name="Mardis E.R."/>
            <person name="Wilson R.K."/>
        </authorList>
    </citation>
    <scope>NUCLEOTIDE SEQUENCE [LARGE SCALE GENOMIC DNA]</scope>
    <source>
        <strain evidence="2 3">ATCC 25827</strain>
    </source>
</reference>
<dbReference type="Gene3D" id="2.60.40.1090">
    <property type="entry name" value="Fimbrial-type adhesion domain"/>
    <property type="match status" value="1"/>
</dbReference>
<sequence length="175" mass="18086">MRYIMAFKTKLITAMLFTGVSLGAVAGSNSDNITLNGVITAVTCNVTANGGNSVFYVGKFAQDTFSPNVQNGDTPLVVQLDACDKASDKGALYVQGTTATSNTAKNIFIGESSTVGFMLQEDGKPDQVVANKAIPVTVSDTAPTTYTFKVGMGTTDASPAVGAYSAPIIISYASE</sequence>
<dbReference type="GO" id="GO:0009289">
    <property type="term" value="C:pilus"/>
    <property type="evidence" value="ECO:0007669"/>
    <property type="project" value="InterPro"/>
</dbReference>